<feature type="compositionally biased region" description="Low complexity" evidence="4">
    <location>
        <begin position="29"/>
        <end position="61"/>
    </location>
</feature>
<feature type="region of interest" description="Disordered" evidence="4">
    <location>
        <begin position="597"/>
        <end position="620"/>
    </location>
</feature>
<evidence type="ECO:0000313" key="6">
    <source>
        <dbReference type="EMBL" id="KAK0557715.1"/>
    </source>
</evidence>
<dbReference type="GO" id="GO:0005737">
    <property type="term" value="C:cytoplasm"/>
    <property type="evidence" value="ECO:0007669"/>
    <property type="project" value="TreeGrafter"/>
</dbReference>
<evidence type="ECO:0000313" key="7">
    <source>
        <dbReference type="Proteomes" id="UP001176517"/>
    </source>
</evidence>
<evidence type="ECO:0000256" key="2">
    <source>
        <dbReference type="ARBA" id="ARBA00022694"/>
    </source>
</evidence>
<dbReference type="Pfam" id="PF01416">
    <property type="entry name" value="PseudoU_synth_1"/>
    <property type="match status" value="1"/>
</dbReference>
<feature type="region of interest" description="Disordered" evidence="4">
    <location>
        <begin position="185"/>
        <end position="205"/>
    </location>
</feature>
<comment type="similarity">
    <text evidence="1">Belongs to the tRNA pseudouridine synthase TruA family.</text>
</comment>
<dbReference type="Proteomes" id="UP001176517">
    <property type="component" value="Unassembled WGS sequence"/>
</dbReference>
<reference evidence="6" key="1">
    <citation type="journal article" date="2023" name="PhytoFront">
        <title>Draft Genome Resources of Seven Strains of Tilletia horrida, Causal Agent of Kernel Smut of Rice.</title>
        <authorList>
            <person name="Khanal S."/>
            <person name="Antony Babu S."/>
            <person name="Zhou X.G."/>
        </authorList>
    </citation>
    <scope>NUCLEOTIDE SEQUENCE</scope>
    <source>
        <strain evidence="6">TX6</strain>
    </source>
</reference>
<keyword evidence="7" id="KW-1185">Reference proteome</keyword>
<comment type="caution">
    <text evidence="6">The sequence shown here is derived from an EMBL/GenBank/DDBJ whole genome shotgun (WGS) entry which is preliminary data.</text>
</comment>
<feature type="region of interest" description="Disordered" evidence="4">
    <location>
        <begin position="751"/>
        <end position="771"/>
    </location>
</feature>
<dbReference type="GO" id="GO:0160154">
    <property type="term" value="F:tRNA pseudouridine(38/39) synthase activity"/>
    <property type="evidence" value="ECO:0007669"/>
    <property type="project" value="UniProtKB-EC"/>
</dbReference>
<evidence type="ECO:0000256" key="3">
    <source>
        <dbReference type="ARBA" id="ARBA00023235"/>
    </source>
</evidence>
<dbReference type="InterPro" id="IPR001406">
    <property type="entry name" value="PsdUridine_synth_TruA"/>
</dbReference>
<feature type="region of interest" description="Disordered" evidence="4">
    <location>
        <begin position="482"/>
        <end position="503"/>
    </location>
</feature>
<dbReference type="InterPro" id="IPR020103">
    <property type="entry name" value="PsdUridine_synth_cat_dom_sf"/>
</dbReference>
<dbReference type="EC" id="5.4.99.45" evidence="6"/>
<feature type="domain" description="Pseudouridine synthase I TruA alpha/beta" evidence="5">
    <location>
        <begin position="327"/>
        <end position="435"/>
    </location>
</feature>
<feature type="compositionally biased region" description="Polar residues" evidence="4">
    <location>
        <begin position="603"/>
        <end position="620"/>
    </location>
</feature>
<organism evidence="6 7">
    <name type="scientific">Tilletia horrida</name>
    <dbReference type="NCBI Taxonomy" id="155126"/>
    <lineage>
        <taxon>Eukaryota</taxon>
        <taxon>Fungi</taxon>
        <taxon>Dikarya</taxon>
        <taxon>Basidiomycota</taxon>
        <taxon>Ustilaginomycotina</taxon>
        <taxon>Exobasidiomycetes</taxon>
        <taxon>Tilletiales</taxon>
        <taxon>Tilletiaceae</taxon>
        <taxon>Tilletia</taxon>
    </lineage>
</organism>
<dbReference type="InterPro" id="IPR020095">
    <property type="entry name" value="PsdUridine_synth_TruA_C"/>
</dbReference>
<dbReference type="EMBL" id="JAPDMZ010000003">
    <property type="protein sequence ID" value="KAK0557715.1"/>
    <property type="molecule type" value="Genomic_DNA"/>
</dbReference>
<feature type="region of interest" description="Disordered" evidence="4">
    <location>
        <begin position="25"/>
        <end position="72"/>
    </location>
</feature>
<dbReference type="SUPFAM" id="SSF55120">
    <property type="entry name" value="Pseudouridine synthase"/>
    <property type="match status" value="1"/>
</dbReference>
<dbReference type="Gene3D" id="3.30.70.660">
    <property type="entry name" value="Pseudouridine synthase I, catalytic domain, C-terminal subdomain"/>
    <property type="match status" value="1"/>
</dbReference>
<dbReference type="Gene3D" id="3.30.70.580">
    <property type="entry name" value="Pseudouridine synthase I, catalytic domain, N-terminal subdomain"/>
    <property type="match status" value="1"/>
</dbReference>
<dbReference type="PANTHER" id="PTHR11142">
    <property type="entry name" value="PSEUDOURIDYLATE SYNTHASE"/>
    <property type="match status" value="1"/>
</dbReference>
<name>A0AAN6GVG8_9BASI</name>
<dbReference type="PANTHER" id="PTHR11142:SF5">
    <property type="entry name" value="TRNA PSEUDOURIDINE(38_39) SYNTHASE"/>
    <property type="match status" value="1"/>
</dbReference>
<protein>
    <submittedName>
        <fullName evidence="6">Pseudouridine synthase deg1</fullName>
        <ecNumber evidence="6">5.4.99.45</ecNumber>
    </submittedName>
</protein>
<evidence type="ECO:0000256" key="4">
    <source>
        <dbReference type="SAM" id="MobiDB-lite"/>
    </source>
</evidence>
<accession>A0AAN6GVG8</accession>
<dbReference type="InterPro" id="IPR020097">
    <property type="entry name" value="PsdUridine_synth_TruA_a/b_dom"/>
</dbReference>
<dbReference type="GO" id="GO:1990481">
    <property type="term" value="P:mRNA pseudouridine synthesis"/>
    <property type="evidence" value="ECO:0007669"/>
    <property type="project" value="TreeGrafter"/>
</dbReference>
<keyword evidence="2" id="KW-0819">tRNA processing</keyword>
<dbReference type="GO" id="GO:0003723">
    <property type="term" value="F:RNA binding"/>
    <property type="evidence" value="ECO:0007669"/>
    <property type="project" value="InterPro"/>
</dbReference>
<proteinExistence type="inferred from homology"/>
<sequence>MAEYKGWSREDLLTRIAGLEALLGGQNGGLARTTSSGTTAAKGTDSGTDAAHGAQAASGNAKGKQKKQARPFDVAAQPCRKIALRFSYDGAHYSGLAAQGPSSYSSSSSNGVTPLPTVESVLWRALAQARLVDEAKSFEGAGWSRCGRTDRGVSAAGQVVALWVRSRRMDERRLRNREEEIRRRKWGSGNEEEAQGSDEGHGATTGAMTGAEAAAAAMEATRLLEEEMGPRPAPILIDPEAEELPYVASLNRILPPTIRVHAWSPVRSDFSARFDCRYRHYKYFFTAGAPASLRPSSASGSGSALSGGHNLAVGSGPRLDIDAMRDAARRLLGSHDFRNLCKVDSSKQVTNFVRRVDGVSIDIVPHGHWSSDHISPKDDSKAWSSEHMYVFNLRGTAFLYHQVRHIMAILFLVGARLESPQIVDELINVETGRAARDRAAVAALRRDARAKAGTQQSDVLGPEAEKSIQDWIDWCLPGSSATEPDGHTANTRPGGPKSDASIATSTGVDALTNSDMDELPSSLESLTVYETKPMYEMAADRPLVLWECGFRHVDVSWRAGPYDRPLGDLHSLPEPVAPPAPSVPDSIELEEVAVPSAKEANAKPSTAKQPQKSQTQLPEESNTIAAWRTVADLHMSWTTSAISAQINRHLVLAAPSPHVGTLPAWTHFLDAAVPVQPAAVQAESEARKFPSMVEDSNVERPTHAVPIGNGQSRPHGSYVPLAKRKRGETVEVINSRWVAGRGARRAAVRGLTAEELSRGMKPRVPAEERGS</sequence>
<dbReference type="AlphaFoldDB" id="A0AAN6GVG8"/>
<dbReference type="GO" id="GO:0005634">
    <property type="term" value="C:nucleus"/>
    <property type="evidence" value="ECO:0007669"/>
    <property type="project" value="TreeGrafter"/>
</dbReference>
<dbReference type="GO" id="GO:0031119">
    <property type="term" value="P:tRNA pseudouridine synthesis"/>
    <property type="evidence" value="ECO:0007669"/>
    <property type="project" value="TreeGrafter"/>
</dbReference>
<gene>
    <name evidence="6" type="primary">DEG1</name>
    <name evidence="6" type="ORF">OC846_000282</name>
</gene>
<keyword evidence="3 6" id="KW-0413">Isomerase</keyword>
<evidence type="ECO:0000259" key="5">
    <source>
        <dbReference type="Pfam" id="PF01416"/>
    </source>
</evidence>
<dbReference type="HAMAP" id="MF_00171">
    <property type="entry name" value="TruA"/>
    <property type="match status" value="1"/>
</dbReference>
<evidence type="ECO:0000256" key="1">
    <source>
        <dbReference type="ARBA" id="ARBA00009375"/>
    </source>
</evidence>
<dbReference type="InterPro" id="IPR020094">
    <property type="entry name" value="TruA/RsuA/RluB/E/F_N"/>
</dbReference>